<evidence type="ECO:0000313" key="6">
    <source>
        <dbReference type="EMBL" id="MFD0796310.1"/>
    </source>
</evidence>
<evidence type="ECO:0000259" key="5">
    <source>
        <dbReference type="PROSITE" id="PS01124"/>
    </source>
</evidence>
<dbReference type="InterPro" id="IPR009057">
    <property type="entry name" value="Homeodomain-like_sf"/>
</dbReference>
<name>A0ABW3AZH1_9FLAO</name>
<comment type="caution">
    <text evidence="6">The sequence shown here is derived from an EMBL/GenBank/DDBJ whole genome shotgun (WGS) entry which is preliminary data.</text>
</comment>
<keyword evidence="3" id="KW-0804">Transcription</keyword>
<keyword evidence="1" id="KW-0805">Transcription regulation</keyword>
<dbReference type="PANTHER" id="PTHR43280">
    <property type="entry name" value="ARAC-FAMILY TRANSCRIPTIONAL REGULATOR"/>
    <property type="match status" value="1"/>
</dbReference>
<organism evidence="6 7">
    <name type="scientific">Maribacter chungangensis</name>
    <dbReference type="NCBI Taxonomy" id="1069117"/>
    <lineage>
        <taxon>Bacteria</taxon>
        <taxon>Pseudomonadati</taxon>
        <taxon>Bacteroidota</taxon>
        <taxon>Flavobacteriia</taxon>
        <taxon>Flavobacteriales</taxon>
        <taxon>Flavobacteriaceae</taxon>
        <taxon>Maribacter</taxon>
    </lineage>
</organism>
<accession>A0ABW3AZH1</accession>
<dbReference type="EMBL" id="JBHTHY010000003">
    <property type="protein sequence ID" value="MFD0796310.1"/>
    <property type="molecule type" value="Genomic_DNA"/>
</dbReference>
<protein>
    <submittedName>
        <fullName evidence="6">Helix-turn-helix domain-containing protein</fullName>
    </submittedName>
</protein>
<feature type="domain" description="HTH araC/xylS-type" evidence="5">
    <location>
        <begin position="13"/>
        <end position="112"/>
    </location>
</feature>
<dbReference type="SMART" id="SM00342">
    <property type="entry name" value="HTH_ARAC"/>
    <property type="match status" value="1"/>
</dbReference>
<dbReference type="Gene3D" id="1.10.10.60">
    <property type="entry name" value="Homeodomain-like"/>
    <property type="match status" value="2"/>
</dbReference>
<evidence type="ECO:0000256" key="3">
    <source>
        <dbReference type="ARBA" id="ARBA00023163"/>
    </source>
</evidence>
<dbReference type="PANTHER" id="PTHR43280:SF2">
    <property type="entry name" value="HTH-TYPE TRANSCRIPTIONAL REGULATOR EXSA"/>
    <property type="match status" value="1"/>
</dbReference>
<keyword evidence="2" id="KW-0238">DNA-binding</keyword>
<sequence length="687" mass="78776">MSSSLSNKSTFIEQAEAIILKNLGNEQFGVSELAEAMHMSRSNLLRKIKKRTKLSASQFIRQVRLKEAMDLLKEGSSTVSEISYQVGFGSTSYFIKCFREQYGYPPGEVGKITVAVEEEKAQTYFLKRYRWPIVAATCAVVLLVSYLLFNKGDAVENALEKPEIERSIAVLPFKNESADSTNLYFVNGLMESALNNLQKIEDLRVISRTSVEKYRKTDKGIPAIAEELNVNYLVEGSGQRVGNQVLLNIQLIDASTDTPIWVEQYNREVEDIFALQNDVAKKIADAIAAVVTPDELEQIEKKPTENLLAYDFYLQALDPYYSQTPEGLEKAISLFEKAIEQDSEFALAYANIAISYYLLEIPQTEKKYTEKINNYADKALLYDSKSAESLVAKAFYYIQTKEYQLALPHLNKALEYNPNSSLAVQILADFYFRMMPNTNKYLEYALKGVQLNVASDSVTQSYTYLQLSNALMFSGFVDEALKYINMSLDYNAENYFSPYVKASILFAKDGNVERTRNLMLEEWNKDTTRLDILQNVGQFYYIEEDYDSAYFYFEKFVKAREANDLNINLQENVKIATVYKKMGLDTKAEKIFSDFSEYCAADKSSYRSVNLVWKYAYEGNIDEAIEQLRIFSEAENYIYWFLLIEDDPLIQPLKAHPDFDAIMQKIKDSFWENHAQLKTSLEEKGLI</sequence>
<evidence type="ECO:0000256" key="2">
    <source>
        <dbReference type="ARBA" id="ARBA00023125"/>
    </source>
</evidence>
<dbReference type="InterPro" id="IPR019734">
    <property type="entry name" value="TPR_rpt"/>
</dbReference>
<reference evidence="7" key="1">
    <citation type="journal article" date="2019" name="Int. J. Syst. Evol. Microbiol.">
        <title>The Global Catalogue of Microorganisms (GCM) 10K type strain sequencing project: providing services to taxonomists for standard genome sequencing and annotation.</title>
        <authorList>
            <consortium name="The Broad Institute Genomics Platform"/>
            <consortium name="The Broad Institute Genome Sequencing Center for Infectious Disease"/>
            <person name="Wu L."/>
            <person name="Ma J."/>
        </authorList>
    </citation>
    <scope>NUCLEOTIDE SEQUENCE [LARGE SCALE GENOMIC DNA]</scope>
    <source>
        <strain evidence="7">CCUG 61948</strain>
    </source>
</reference>
<dbReference type="Pfam" id="PF13181">
    <property type="entry name" value="TPR_8"/>
    <property type="match status" value="2"/>
</dbReference>
<dbReference type="RefSeq" id="WP_379932052.1">
    <property type="nucleotide sequence ID" value="NZ_JBHTHY010000003.1"/>
</dbReference>
<dbReference type="SMART" id="SM00028">
    <property type="entry name" value="TPR"/>
    <property type="match status" value="3"/>
</dbReference>
<dbReference type="PROSITE" id="PS50005">
    <property type="entry name" value="TPR"/>
    <property type="match status" value="2"/>
</dbReference>
<proteinExistence type="predicted"/>
<dbReference type="Gene3D" id="3.40.50.10070">
    <property type="entry name" value="TolB, N-terminal domain"/>
    <property type="match status" value="1"/>
</dbReference>
<evidence type="ECO:0000313" key="7">
    <source>
        <dbReference type="Proteomes" id="UP001597012"/>
    </source>
</evidence>
<evidence type="ECO:0000256" key="1">
    <source>
        <dbReference type="ARBA" id="ARBA00023015"/>
    </source>
</evidence>
<keyword evidence="7" id="KW-1185">Reference proteome</keyword>
<dbReference type="PROSITE" id="PS01124">
    <property type="entry name" value="HTH_ARAC_FAMILY_2"/>
    <property type="match status" value="1"/>
</dbReference>
<dbReference type="Gene3D" id="1.25.40.10">
    <property type="entry name" value="Tetratricopeptide repeat domain"/>
    <property type="match status" value="2"/>
</dbReference>
<dbReference type="SUPFAM" id="SSF46689">
    <property type="entry name" value="Homeodomain-like"/>
    <property type="match status" value="1"/>
</dbReference>
<feature type="repeat" description="TPR" evidence="4">
    <location>
        <begin position="530"/>
        <end position="563"/>
    </location>
</feature>
<dbReference type="InterPro" id="IPR018062">
    <property type="entry name" value="HTH_AraC-typ_CS"/>
</dbReference>
<dbReference type="InterPro" id="IPR018060">
    <property type="entry name" value="HTH_AraC"/>
</dbReference>
<dbReference type="InterPro" id="IPR011990">
    <property type="entry name" value="TPR-like_helical_dom_sf"/>
</dbReference>
<gene>
    <name evidence="6" type="ORF">ACFQZJ_02470</name>
</gene>
<dbReference type="SUPFAM" id="SSF48452">
    <property type="entry name" value="TPR-like"/>
    <property type="match status" value="2"/>
</dbReference>
<keyword evidence="4" id="KW-0802">TPR repeat</keyword>
<dbReference type="Pfam" id="PF12833">
    <property type="entry name" value="HTH_18"/>
    <property type="match status" value="1"/>
</dbReference>
<dbReference type="PROSITE" id="PS00041">
    <property type="entry name" value="HTH_ARAC_FAMILY_1"/>
    <property type="match status" value="1"/>
</dbReference>
<feature type="repeat" description="TPR" evidence="4">
    <location>
        <begin position="387"/>
        <end position="420"/>
    </location>
</feature>
<dbReference type="Proteomes" id="UP001597012">
    <property type="component" value="Unassembled WGS sequence"/>
</dbReference>
<evidence type="ECO:0000256" key="4">
    <source>
        <dbReference type="PROSITE-ProRule" id="PRU00339"/>
    </source>
</evidence>